<dbReference type="KEGG" id="kdj:28969068"/>
<reference evidence="3" key="3">
    <citation type="submission" date="2024-02" db="EMBL/GenBank/DDBJ databases">
        <title>Comparative genomics of Cryptococcus and Kwoniella reveals pathogenesis evolution and contrasting modes of karyotype evolution via chromosome fusion or intercentromeric recombination.</title>
        <authorList>
            <person name="Coelho M.A."/>
            <person name="David-Palma M."/>
            <person name="Shea T."/>
            <person name="Bowers K."/>
            <person name="McGinley-Smith S."/>
            <person name="Mohammad A.W."/>
            <person name="Gnirke A."/>
            <person name="Yurkov A.M."/>
            <person name="Nowrousian M."/>
            <person name="Sun S."/>
            <person name="Cuomo C.A."/>
            <person name="Heitman J."/>
        </authorList>
    </citation>
    <scope>NUCLEOTIDE SEQUENCE</scope>
    <source>
        <strain evidence="3">CBS 10117</strain>
    </source>
</reference>
<organism evidence="2">
    <name type="scientific">Kwoniella dejecticola CBS 10117</name>
    <dbReference type="NCBI Taxonomy" id="1296121"/>
    <lineage>
        <taxon>Eukaryota</taxon>
        <taxon>Fungi</taxon>
        <taxon>Dikarya</taxon>
        <taxon>Basidiomycota</taxon>
        <taxon>Agaricomycotina</taxon>
        <taxon>Tremellomycetes</taxon>
        <taxon>Tremellales</taxon>
        <taxon>Cryptococcaceae</taxon>
        <taxon>Kwoniella</taxon>
    </lineage>
</organism>
<name>A0A1A6A386_9TREE</name>
<protein>
    <submittedName>
        <fullName evidence="2">Uncharacterized protein</fullName>
    </submittedName>
</protein>
<keyword evidence="4" id="KW-1185">Reference proteome</keyword>
<feature type="compositionally biased region" description="Basic and acidic residues" evidence="1">
    <location>
        <begin position="21"/>
        <end position="40"/>
    </location>
</feature>
<accession>A0A1A6A386</accession>
<dbReference type="EMBL" id="CP144535">
    <property type="protein sequence ID" value="WWC62587.1"/>
    <property type="molecule type" value="Genomic_DNA"/>
</dbReference>
<reference evidence="3" key="2">
    <citation type="submission" date="2013-07" db="EMBL/GenBank/DDBJ databases">
        <authorList>
            <consortium name="The Broad Institute Genome Sequencing Platform"/>
            <person name="Cuomo C."/>
            <person name="Litvintseva A."/>
            <person name="Chen Y."/>
            <person name="Heitman J."/>
            <person name="Sun S."/>
            <person name="Springer D."/>
            <person name="Dromer F."/>
            <person name="Young S.K."/>
            <person name="Zeng Q."/>
            <person name="Gargeya S."/>
            <person name="Fitzgerald M."/>
            <person name="Abouelleil A."/>
            <person name="Alvarado L."/>
            <person name="Berlin A.M."/>
            <person name="Chapman S.B."/>
            <person name="Dewar J."/>
            <person name="Goldberg J."/>
            <person name="Griggs A."/>
            <person name="Gujja S."/>
            <person name="Hansen M."/>
            <person name="Howarth C."/>
            <person name="Imamovic A."/>
            <person name="Larimer J."/>
            <person name="McCowan C."/>
            <person name="Murphy C."/>
            <person name="Pearson M."/>
            <person name="Priest M."/>
            <person name="Roberts A."/>
            <person name="Saif S."/>
            <person name="Shea T."/>
            <person name="Sykes S."/>
            <person name="Wortman J."/>
            <person name="Nusbaum C."/>
            <person name="Birren B."/>
        </authorList>
    </citation>
    <scope>NUCLEOTIDE SEQUENCE</scope>
    <source>
        <strain evidence="3">CBS 10117</strain>
    </source>
</reference>
<dbReference type="AlphaFoldDB" id="A0A1A6A386"/>
<proteinExistence type="predicted"/>
<gene>
    <name evidence="2" type="ORF">I303_05369</name>
    <name evidence="3" type="ORF">I303_105184</name>
</gene>
<dbReference type="VEuPathDB" id="FungiDB:I303_05369"/>
<sequence length="69" mass="7480">MSFLSIFGTFSKANSQPKSANQKESRSMPNKNESENEKRPMRLRGGGCCCSSRAVNPSPMISLLEGIVG</sequence>
<dbReference type="RefSeq" id="XP_018262353.1">
    <property type="nucleotide sequence ID" value="XM_018408662.1"/>
</dbReference>
<dbReference type="Proteomes" id="UP000078595">
    <property type="component" value="Chromosome 6"/>
</dbReference>
<dbReference type="GeneID" id="28969068"/>
<reference evidence="2" key="1">
    <citation type="submission" date="2013-07" db="EMBL/GenBank/DDBJ databases">
        <title>The Genome Sequence of Cryptococcus dejecticola CBS10117.</title>
        <authorList>
            <consortium name="The Broad Institute Genome Sequencing Platform"/>
            <person name="Cuomo C."/>
            <person name="Litvintseva A."/>
            <person name="Chen Y."/>
            <person name="Heitman J."/>
            <person name="Sun S."/>
            <person name="Springer D."/>
            <person name="Dromer F."/>
            <person name="Young S.K."/>
            <person name="Zeng Q."/>
            <person name="Gargeya S."/>
            <person name="Fitzgerald M."/>
            <person name="Abouelleil A."/>
            <person name="Alvarado L."/>
            <person name="Berlin A.M."/>
            <person name="Chapman S.B."/>
            <person name="Dewar J."/>
            <person name="Goldberg J."/>
            <person name="Griggs A."/>
            <person name="Gujja S."/>
            <person name="Hansen M."/>
            <person name="Howarth C."/>
            <person name="Imamovic A."/>
            <person name="Larimer J."/>
            <person name="McCowan C."/>
            <person name="Murphy C."/>
            <person name="Pearson M."/>
            <person name="Priest M."/>
            <person name="Roberts A."/>
            <person name="Saif S."/>
            <person name="Shea T."/>
            <person name="Sykes S."/>
            <person name="Wortman J."/>
            <person name="Nusbaum C."/>
            <person name="Birren B."/>
        </authorList>
    </citation>
    <scope>NUCLEOTIDE SEQUENCE [LARGE SCALE GENOMIC DNA]</scope>
    <source>
        <strain evidence="2">CBS 10117</strain>
    </source>
</reference>
<feature type="compositionally biased region" description="Polar residues" evidence="1">
    <location>
        <begin position="11"/>
        <end position="20"/>
    </location>
</feature>
<evidence type="ECO:0000256" key="1">
    <source>
        <dbReference type="SAM" id="MobiDB-lite"/>
    </source>
</evidence>
<evidence type="ECO:0000313" key="4">
    <source>
        <dbReference type="Proteomes" id="UP000078595"/>
    </source>
</evidence>
<evidence type="ECO:0000313" key="3">
    <source>
        <dbReference type="EMBL" id="WWC62587.1"/>
    </source>
</evidence>
<feature type="region of interest" description="Disordered" evidence="1">
    <location>
        <begin position="1"/>
        <end position="45"/>
    </location>
</feature>
<evidence type="ECO:0000313" key="2">
    <source>
        <dbReference type="EMBL" id="OBR84511.1"/>
    </source>
</evidence>
<dbReference type="EMBL" id="KI894032">
    <property type="protein sequence ID" value="OBR84511.1"/>
    <property type="molecule type" value="Genomic_DNA"/>
</dbReference>